<keyword evidence="3" id="KW-1185">Reference proteome</keyword>
<dbReference type="RefSeq" id="WP_379665258.1">
    <property type="nucleotide sequence ID" value="NZ_JBHULH010000001.1"/>
</dbReference>
<comment type="caution">
    <text evidence="2">The sequence shown here is derived from an EMBL/GenBank/DDBJ whole genome shotgun (WGS) entry which is preliminary data.</text>
</comment>
<accession>A0ABW5LNZ7</accession>
<feature type="signal peptide" evidence="1">
    <location>
        <begin position="1"/>
        <end position="20"/>
    </location>
</feature>
<dbReference type="Proteomes" id="UP001597508">
    <property type="component" value="Unassembled WGS sequence"/>
</dbReference>
<evidence type="ECO:0000313" key="2">
    <source>
        <dbReference type="EMBL" id="MFD2566553.1"/>
    </source>
</evidence>
<protein>
    <recommendedName>
        <fullName evidence="4">Lipoprotein</fullName>
    </recommendedName>
</protein>
<feature type="chain" id="PRO_5045851750" description="Lipoprotein" evidence="1">
    <location>
        <begin position="21"/>
        <end position="163"/>
    </location>
</feature>
<dbReference type="PROSITE" id="PS51257">
    <property type="entry name" value="PROKAR_LIPOPROTEIN"/>
    <property type="match status" value="1"/>
</dbReference>
<keyword evidence="1" id="KW-0732">Signal</keyword>
<evidence type="ECO:0000313" key="3">
    <source>
        <dbReference type="Proteomes" id="UP001597508"/>
    </source>
</evidence>
<reference evidence="3" key="1">
    <citation type="journal article" date="2019" name="Int. J. Syst. Evol. Microbiol.">
        <title>The Global Catalogue of Microorganisms (GCM) 10K type strain sequencing project: providing services to taxonomists for standard genome sequencing and annotation.</title>
        <authorList>
            <consortium name="The Broad Institute Genomics Platform"/>
            <consortium name="The Broad Institute Genome Sequencing Center for Infectious Disease"/>
            <person name="Wu L."/>
            <person name="Ma J."/>
        </authorList>
    </citation>
    <scope>NUCLEOTIDE SEQUENCE [LARGE SCALE GENOMIC DNA]</scope>
    <source>
        <strain evidence="3">KCTC 52127</strain>
    </source>
</reference>
<evidence type="ECO:0000256" key="1">
    <source>
        <dbReference type="SAM" id="SignalP"/>
    </source>
</evidence>
<sequence length="163" mass="18461">MKPLKVLCAIGILTLFFSCAYQEDSVAFFIDNQLNETLVVERTPENTAANLISENVALDLRSSESYEKYIRGLKELEVVRFVCNFNNYQGTIESGELYLDDFLLGSFDPNLDHVSVEDPEVLSRIAELFLERTSLDFSFVGESSSTHYLSVDVEVELKGTFVY</sequence>
<organism evidence="2 3">
    <name type="scientific">Pseudotenacibaculum haliotis</name>
    <dbReference type="NCBI Taxonomy" id="1862138"/>
    <lineage>
        <taxon>Bacteria</taxon>
        <taxon>Pseudomonadati</taxon>
        <taxon>Bacteroidota</taxon>
        <taxon>Flavobacteriia</taxon>
        <taxon>Flavobacteriales</taxon>
        <taxon>Flavobacteriaceae</taxon>
        <taxon>Pseudotenacibaculum</taxon>
    </lineage>
</organism>
<gene>
    <name evidence="2" type="ORF">ACFSRZ_04170</name>
</gene>
<evidence type="ECO:0008006" key="4">
    <source>
        <dbReference type="Google" id="ProtNLM"/>
    </source>
</evidence>
<dbReference type="EMBL" id="JBHULH010000001">
    <property type="protein sequence ID" value="MFD2566553.1"/>
    <property type="molecule type" value="Genomic_DNA"/>
</dbReference>
<name>A0ABW5LNZ7_9FLAO</name>
<proteinExistence type="predicted"/>